<keyword evidence="5 6" id="KW-0472">Membrane</keyword>
<evidence type="ECO:0000256" key="5">
    <source>
        <dbReference type="ARBA" id="ARBA00023136"/>
    </source>
</evidence>
<dbReference type="GO" id="GO:0008270">
    <property type="term" value="F:zinc ion binding"/>
    <property type="evidence" value="ECO:0007669"/>
    <property type="project" value="UniProtKB-UniRule"/>
</dbReference>
<keyword evidence="2 6" id="KW-1003">Cell membrane</keyword>
<comment type="cofactor">
    <cofactor evidence="6">
        <name>Zn(2+)</name>
        <dbReference type="ChEBI" id="CHEBI:29105"/>
    </cofactor>
</comment>
<reference evidence="7 8" key="1">
    <citation type="submission" date="2019-12" db="EMBL/GenBank/DDBJ databases">
        <title>Shinella kummerowiae sp. nov., a symbiotic bacterium isolated from root nodules of the herbal legume Kummerowia stipulacea.</title>
        <authorList>
            <person name="Gao J."/>
        </authorList>
    </citation>
    <scope>NUCLEOTIDE SEQUENCE [LARGE SCALE GENOMIC DNA]</scope>
    <source>
        <strain evidence="7 8">CCBAU 25048</strain>
    </source>
</reference>
<feature type="binding site" evidence="6">
    <location>
        <position position="333"/>
    </location>
    <ligand>
        <name>Zn(2+)</name>
        <dbReference type="ChEBI" id="CHEBI:29105"/>
    </ligand>
</feature>
<protein>
    <recommendedName>
        <fullName evidence="6">Probable inorganic carbon transporter subunit DabA</fullName>
    </recommendedName>
</protein>
<gene>
    <name evidence="6" type="primary">dabA</name>
    <name evidence="7" type="ORF">GR138_28575</name>
</gene>
<keyword evidence="3 6" id="KW-0479">Metal-binding</keyword>
<evidence type="ECO:0000256" key="4">
    <source>
        <dbReference type="ARBA" id="ARBA00022833"/>
    </source>
</evidence>
<accession>A0A6N8SQE5</accession>
<sequence>MADVGKVETLHGEALVRAANEAVGAVPPAWPLTTSIAVNPFLGQVNERFDHTAARLARIGGIRLALPRKHYSAKIANGEIADEDLIAALDASVLFNRIDLRELKIAAAAEPQHLAPLPTISELAAQATGTDWPSLVCDRIGSFASGFFDEGQALWAASRRNGLYAAWREFATHDLTTEIHGLKNFCFYVTDAPETPQAAIERASVTLGLGAEPGTYFHQLLLTLGGWVQLARHIQFKAELEGRDDTTALELLAVRLIFEEALYICHRSAIDTEWVKVRRTHRAPVSVEFDTAIDGILLSAAERSGQRKLACTLAEPKPANVTEVQPVLQAAFCIDVRSEVFRRSLESLDPGIRTIGFAGFFGLGISHKGFASDVPEQRLPVLLNPSVFTCSAVDQRGETDVRTRLSARGTRAWGRFKLAAVSSFAFVEAMGPVYAGKLVRDGLGFGKSKRADVAMPRFSPSLDLTTRASMAEMVLKAMSLTEGFGRCVLVVGHGANVANNPYASALHCGACGGYAGDVNARLLASLLNEQPVREKLSMKGINIPSNTIFLGALHDTTTDTVTLFDHDLGDGIARGDIVRIRHWLVDAGRLARAERSKRLPRATADNVIRRSQDWAEVWPELGLAGCRAFIAAPRFRTSGRSLDGQVFLHDYVWRKDEDYKILELILTAPVVVASWISLQYFGSSVAPVLFGAGNKLLHNVVGGIGVVEGNGGNLRAGLPWQCVHDGEHFIHEPQRLTVAVEAPRDAITAILTQHNQVRALFDNGWLNLFALDEKGHMAWRYTNGLIWEPFQHMNNTMAPTCAIRR</sequence>
<organism evidence="7 8">
    <name type="scientific">Shinella kummerowiae</name>
    <dbReference type="NCBI Taxonomy" id="417745"/>
    <lineage>
        <taxon>Bacteria</taxon>
        <taxon>Pseudomonadati</taxon>
        <taxon>Pseudomonadota</taxon>
        <taxon>Alphaproteobacteria</taxon>
        <taxon>Hyphomicrobiales</taxon>
        <taxon>Rhizobiaceae</taxon>
        <taxon>Shinella</taxon>
    </lineage>
</organism>
<dbReference type="AlphaFoldDB" id="A0A6N8SQE5"/>
<name>A0A6N8SQE5_9HYPH</name>
<comment type="subcellular location">
    <subcellularLocation>
        <location evidence="6">Cell membrane</location>
        <topology evidence="6">Peripheral membrane protein</topology>
    </subcellularLocation>
</comment>
<evidence type="ECO:0000256" key="6">
    <source>
        <dbReference type="HAMAP-Rule" id="MF_01871"/>
    </source>
</evidence>
<dbReference type="OrthoDB" id="9805101at2"/>
<dbReference type="InterPro" id="IPR018752">
    <property type="entry name" value="DabA"/>
</dbReference>
<evidence type="ECO:0000313" key="7">
    <source>
        <dbReference type="EMBL" id="MXN49160.1"/>
    </source>
</evidence>
<dbReference type="GO" id="GO:0005886">
    <property type="term" value="C:plasma membrane"/>
    <property type="evidence" value="ECO:0007669"/>
    <property type="project" value="UniProtKB-SubCell"/>
</dbReference>
<keyword evidence="4 6" id="KW-0862">Zinc</keyword>
<dbReference type="HAMAP" id="MF_01871">
    <property type="entry name" value="DabA"/>
    <property type="match status" value="1"/>
</dbReference>
<evidence type="ECO:0000313" key="8">
    <source>
        <dbReference type="Proteomes" id="UP000435802"/>
    </source>
</evidence>
<feature type="binding site" evidence="6">
    <location>
        <position position="508"/>
    </location>
    <ligand>
        <name>Zn(2+)</name>
        <dbReference type="ChEBI" id="CHEBI:29105"/>
    </ligand>
</feature>
<proteinExistence type="inferred from homology"/>
<dbReference type="PANTHER" id="PTHR38344:SF1">
    <property type="entry name" value="INORGANIC CARBON TRANSPORTER SUBUNIT DABA-RELATED"/>
    <property type="match status" value="1"/>
</dbReference>
<comment type="similarity">
    <text evidence="6">Belongs to the inorganic carbon transporter (TC 9.A.2) DabA family.</text>
</comment>
<evidence type="ECO:0000256" key="2">
    <source>
        <dbReference type="ARBA" id="ARBA00022475"/>
    </source>
</evidence>
<dbReference type="PANTHER" id="PTHR38344">
    <property type="entry name" value="UPF0753 PROTEIN AQ_863"/>
    <property type="match status" value="1"/>
</dbReference>
<feature type="binding site" evidence="6">
    <location>
        <position position="335"/>
    </location>
    <ligand>
        <name>Zn(2+)</name>
        <dbReference type="ChEBI" id="CHEBI:29105"/>
    </ligand>
</feature>
<feature type="binding site" evidence="6">
    <location>
        <position position="493"/>
    </location>
    <ligand>
        <name>Zn(2+)</name>
        <dbReference type="ChEBI" id="CHEBI:29105"/>
    </ligand>
</feature>
<comment type="function">
    <text evidence="6">Part of an energy-coupled inorganic carbon pump.</text>
</comment>
<evidence type="ECO:0000256" key="1">
    <source>
        <dbReference type="ARBA" id="ARBA00022448"/>
    </source>
</evidence>
<dbReference type="Proteomes" id="UP000435802">
    <property type="component" value="Unassembled WGS sequence"/>
</dbReference>
<comment type="subunit">
    <text evidence="6">Forms a complex with DabB.</text>
</comment>
<dbReference type="RefSeq" id="WP_160862639.1">
    <property type="nucleotide sequence ID" value="NZ_JAODWE010000020.1"/>
</dbReference>
<dbReference type="Pfam" id="PF10070">
    <property type="entry name" value="DabA"/>
    <property type="match status" value="1"/>
</dbReference>
<dbReference type="EMBL" id="WUMK01000016">
    <property type="protein sequence ID" value="MXN49160.1"/>
    <property type="molecule type" value="Genomic_DNA"/>
</dbReference>
<comment type="caution">
    <text evidence="7">The sequence shown here is derived from an EMBL/GenBank/DDBJ whole genome shotgun (WGS) entry which is preliminary data.</text>
</comment>
<evidence type="ECO:0000256" key="3">
    <source>
        <dbReference type="ARBA" id="ARBA00022723"/>
    </source>
</evidence>
<keyword evidence="1 6" id="KW-0813">Transport</keyword>
<keyword evidence="8" id="KW-1185">Reference proteome</keyword>